<protein>
    <recommendedName>
        <fullName evidence="4">Thymidylate synthase</fullName>
    </recommendedName>
</protein>
<evidence type="ECO:0000313" key="2">
    <source>
        <dbReference type="EMBL" id="MCZ4242971.1"/>
    </source>
</evidence>
<dbReference type="Proteomes" id="UP001144347">
    <property type="component" value="Unassembled WGS sequence"/>
</dbReference>
<dbReference type="RefSeq" id="WP_269426053.1">
    <property type="nucleotide sequence ID" value="NZ_JAPWGM010000001.1"/>
</dbReference>
<evidence type="ECO:0008006" key="4">
    <source>
        <dbReference type="Google" id="ProtNLM"/>
    </source>
</evidence>
<evidence type="ECO:0000313" key="3">
    <source>
        <dbReference type="Proteomes" id="UP001144347"/>
    </source>
</evidence>
<feature type="region of interest" description="Disordered" evidence="1">
    <location>
        <begin position="73"/>
        <end position="92"/>
    </location>
</feature>
<organism evidence="2 3">
    <name type="scientific">Pedobacter punctiformis</name>
    <dbReference type="NCBI Taxonomy" id="3004097"/>
    <lineage>
        <taxon>Bacteria</taxon>
        <taxon>Pseudomonadati</taxon>
        <taxon>Bacteroidota</taxon>
        <taxon>Sphingobacteriia</taxon>
        <taxon>Sphingobacteriales</taxon>
        <taxon>Sphingobacteriaceae</taxon>
        <taxon>Pedobacter</taxon>
    </lineage>
</organism>
<keyword evidence="3" id="KW-1185">Reference proteome</keyword>
<dbReference type="EMBL" id="JAPWGM010000001">
    <property type="protein sequence ID" value="MCZ4242971.1"/>
    <property type="molecule type" value="Genomic_DNA"/>
</dbReference>
<evidence type="ECO:0000256" key="1">
    <source>
        <dbReference type="SAM" id="MobiDB-lite"/>
    </source>
</evidence>
<reference evidence="2" key="1">
    <citation type="submission" date="2022-12" db="EMBL/GenBank/DDBJ databases">
        <title>Genome sequence of HCMS5-2.</title>
        <authorList>
            <person name="Woo H."/>
        </authorList>
    </citation>
    <scope>NUCLEOTIDE SEQUENCE</scope>
    <source>
        <strain evidence="2">HCMS5-2</strain>
    </source>
</reference>
<proteinExistence type="predicted"/>
<sequence>METNKGIETFYAETRQKWREWLEQNGQLKTEVCLILYSKNAKTPSVNYVEAVEEALCFGWIDSLTNKRDADSRYQRFSQRKPKSNWSSSNKERVAKLTEQGLMTEHGQKMIDLAKQNGNWESIN</sequence>
<comment type="caution">
    <text evidence="2">The sequence shown here is derived from an EMBL/GenBank/DDBJ whole genome shotgun (WGS) entry which is preliminary data.</text>
</comment>
<name>A0ABT4L4Y1_9SPHI</name>
<accession>A0ABT4L4Y1</accession>
<gene>
    <name evidence="2" type="ORF">O0955_03060</name>
</gene>